<evidence type="ECO:0000313" key="3">
    <source>
        <dbReference type="Proteomes" id="UP000783742"/>
    </source>
</evidence>
<keyword evidence="1" id="KW-0472">Membrane</keyword>
<keyword evidence="3" id="KW-1185">Reference proteome</keyword>
<dbReference type="RefSeq" id="WP_216547977.1">
    <property type="nucleotide sequence ID" value="NZ_JAHLQO010000001.1"/>
</dbReference>
<dbReference type="Proteomes" id="UP000783742">
    <property type="component" value="Unassembled WGS sequence"/>
</dbReference>
<reference evidence="2 3" key="1">
    <citation type="submission" date="2021-06" db="EMBL/GenBank/DDBJ databases">
        <authorList>
            <person name="Sun Q."/>
            <person name="Li D."/>
        </authorList>
    </citation>
    <scope>NUCLEOTIDE SEQUENCE [LARGE SCALE GENOMIC DNA]</scope>
    <source>
        <strain evidence="2 3">MSJ-1</strain>
    </source>
</reference>
<feature type="transmembrane region" description="Helical" evidence="1">
    <location>
        <begin position="31"/>
        <end position="54"/>
    </location>
</feature>
<keyword evidence="1" id="KW-0812">Transmembrane</keyword>
<organism evidence="2 3">
    <name type="scientific">Peptoniphilus ovalis</name>
    <dbReference type="NCBI Taxonomy" id="2841503"/>
    <lineage>
        <taxon>Bacteria</taxon>
        <taxon>Bacillati</taxon>
        <taxon>Bacillota</taxon>
        <taxon>Tissierellia</taxon>
        <taxon>Tissierellales</taxon>
        <taxon>Peptoniphilaceae</taxon>
        <taxon>Peptoniphilus</taxon>
    </lineage>
</organism>
<protein>
    <submittedName>
        <fullName evidence="2">Uncharacterized protein</fullName>
    </submittedName>
</protein>
<dbReference type="EMBL" id="JAHLQO010000001">
    <property type="protein sequence ID" value="MBU5668312.1"/>
    <property type="molecule type" value="Genomic_DNA"/>
</dbReference>
<evidence type="ECO:0000313" key="2">
    <source>
        <dbReference type="EMBL" id="MBU5668312.1"/>
    </source>
</evidence>
<keyword evidence="1" id="KW-1133">Transmembrane helix</keyword>
<name>A0ABS6FFK4_9FIRM</name>
<comment type="caution">
    <text evidence="2">The sequence shown here is derived from an EMBL/GenBank/DDBJ whole genome shotgun (WGS) entry which is preliminary data.</text>
</comment>
<sequence length="55" mass="6706">MKRKLIVLKDSFVSRINKKRKTCEFFCIKKYFAGFLILFLFLILVLVKLIKYIFQ</sequence>
<gene>
    <name evidence="2" type="ORF">KQI68_00510</name>
</gene>
<proteinExistence type="predicted"/>
<evidence type="ECO:0000256" key="1">
    <source>
        <dbReference type="SAM" id="Phobius"/>
    </source>
</evidence>
<accession>A0ABS6FFK4</accession>